<dbReference type="InterPro" id="IPR000477">
    <property type="entry name" value="RT_dom"/>
</dbReference>
<geneLocation type="plasmid" evidence="2">
    <name>pSSII-1</name>
</geneLocation>
<dbReference type="NCBIfam" id="TIGR04416">
    <property type="entry name" value="group_II_RT_mat"/>
    <property type="match status" value="1"/>
</dbReference>
<keyword evidence="2" id="KW-0695">RNA-directed DNA polymerase</keyword>
<dbReference type="RefSeq" id="WP_012291752.1">
    <property type="nucleotide sequence ID" value="NZ_CP014643.1"/>
</dbReference>
<sequence>MSTTLRHAEYYDMQSIFDDLYERSKNNATKGLNLYEHIISKNNILLAYRNIKANTGSKTAGTDGITIEQYKIEDVETFVDEIRATLKNYKPQTVRRVEIPKPNGKTRPLGIPTMRDRLIQQMFKQILEPICEARFYNHSYGFRPNRSTHHAMGRCQFLANIALNQHVVDIDIQGFFDNVSHSKLLKQMYSIGICDKRVLSVVSKMLKAPIKGIGIPTKGTPQGGILSPLLSNIVLNDLDWWISNQWENMKTKFNYKERKNKVLMIKRTTTLKEMYIVRYADDFKIFTKSHKNAIKLYHAVKGYLKNHLNLDISNEKSKITNLRKRASEFLGFSLKVIKKGKRYVANTHVMDDKVKTILQKARKLIHEIKKNPTAKMAMNYNAYVLGIKNYYKIATHVNTDFSEIAYRLSRTLYNRLKSIGNYGIPIKPSETYKRFNKNNFKTFEIENIHLFPIADIKTVNSTNFSQDLCNYTKEGRLKLHKQLKNDVAIEINRLLKTISYNDNLEYADNRISRYSMQSGKCAITGDFLVAEEVHCHHRIPRYMGGSDEFKNLVIVHSNVHKLIHATETETIERYKSLLQLDGKQLEKLNQFRKKCNLVALV</sequence>
<dbReference type="InterPro" id="IPR003615">
    <property type="entry name" value="HNH_nuc"/>
</dbReference>
<dbReference type="GO" id="GO:0003964">
    <property type="term" value="F:RNA-directed DNA polymerase activity"/>
    <property type="evidence" value="ECO:0007669"/>
    <property type="project" value="UniProtKB-KW"/>
</dbReference>
<dbReference type="PANTHER" id="PTHR34047">
    <property type="entry name" value="NUCLEAR INTRON MATURASE 1, MITOCHONDRIAL-RELATED"/>
    <property type="match status" value="1"/>
</dbReference>
<evidence type="ECO:0000259" key="1">
    <source>
        <dbReference type="PROSITE" id="PS50878"/>
    </source>
</evidence>
<dbReference type="CDD" id="cd01651">
    <property type="entry name" value="RT_G2_intron"/>
    <property type="match status" value="1"/>
</dbReference>
<dbReference type="SUPFAM" id="SSF56672">
    <property type="entry name" value="DNA/RNA polymerases"/>
    <property type="match status" value="1"/>
</dbReference>
<dbReference type="EMBL" id="MT075580">
    <property type="protein sequence ID" value="QIS31284.1"/>
    <property type="molecule type" value="Genomic_DNA"/>
</dbReference>
<feature type="domain" description="Reverse transcriptase" evidence="1">
    <location>
        <begin position="80"/>
        <end position="334"/>
    </location>
</feature>
<dbReference type="SMART" id="SM00507">
    <property type="entry name" value="HNHc"/>
    <property type="match status" value="1"/>
</dbReference>
<dbReference type="InterPro" id="IPR043502">
    <property type="entry name" value="DNA/RNA_pol_sf"/>
</dbReference>
<organism evidence="2">
    <name type="scientific">Lysinibacillus sphaericus</name>
    <name type="common">Bacillus sphaericus</name>
    <dbReference type="NCBI Taxonomy" id="1421"/>
    <lineage>
        <taxon>Bacteria</taxon>
        <taxon>Bacillati</taxon>
        <taxon>Bacillota</taxon>
        <taxon>Bacilli</taxon>
        <taxon>Bacillales</taxon>
        <taxon>Bacillaceae</taxon>
        <taxon>Lysinibacillus</taxon>
    </lineage>
</organism>
<proteinExistence type="predicted"/>
<protein>
    <submittedName>
        <fullName evidence="2">Group II intron reverse transcriptase/maturase</fullName>
    </submittedName>
</protein>
<accession>A0A6H0A0T7</accession>
<evidence type="ECO:0000313" key="2">
    <source>
        <dbReference type="EMBL" id="QIS31284.1"/>
    </source>
</evidence>
<dbReference type="AlphaFoldDB" id="A0A6H0A0T7"/>
<keyword evidence="2" id="KW-0614">Plasmid</keyword>
<dbReference type="InterPro" id="IPR051083">
    <property type="entry name" value="GrpII_Intron_Splice-Mob/Def"/>
</dbReference>
<dbReference type="CDD" id="cd00085">
    <property type="entry name" value="HNHc"/>
    <property type="match status" value="1"/>
</dbReference>
<keyword evidence="2" id="KW-0808">Transferase</keyword>
<dbReference type="InterPro" id="IPR030931">
    <property type="entry name" value="Group_II_RT_mat"/>
</dbReference>
<dbReference type="PANTHER" id="PTHR34047:SF8">
    <property type="entry name" value="PROTEIN YKFC"/>
    <property type="match status" value="1"/>
</dbReference>
<reference evidence="2" key="1">
    <citation type="submission" date="2020-02" db="EMBL/GenBank/DDBJ databases">
        <authorList>
            <person name="Hu X."/>
            <person name="Yuan Z."/>
            <person name="Cheng J."/>
            <person name="Geng P."/>
        </authorList>
    </citation>
    <scope>NUCLEOTIDE SEQUENCE</scope>
    <source>
        <strain evidence="2">SSII-1</strain>
        <plasmid evidence="2">pSSII-1</plasmid>
    </source>
</reference>
<name>A0A6H0A0T7_LYSSH</name>
<dbReference type="Pfam" id="PF00078">
    <property type="entry name" value="RVT_1"/>
    <property type="match status" value="1"/>
</dbReference>
<dbReference type="Gene3D" id="1.10.30.50">
    <property type="match status" value="1"/>
</dbReference>
<dbReference type="OMA" id="QYATHIV"/>
<dbReference type="PROSITE" id="PS50878">
    <property type="entry name" value="RT_POL"/>
    <property type="match status" value="1"/>
</dbReference>
<keyword evidence="2" id="KW-0548">Nucleotidyltransferase</keyword>